<evidence type="ECO:0000259" key="7">
    <source>
        <dbReference type="Pfam" id="PF04545"/>
    </source>
</evidence>
<evidence type="ECO:0000256" key="5">
    <source>
        <dbReference type="ARBA" id="ARBA00023163"/>
    </source>
</evidence>
<comment type="similarity">
    <text evidence="1">Belongs to the sigma-70 factor family. ECF subfamily.</text>
</comment>
<evidence type="ECO:0000256" key="1">
    <source>
        <dbReference type="ARBA" id="ARBA00010641"/>
    </source>
</evidence>
<evidence type="ECO:0000313" key="8">
    <source>
        <dbReference type="EMBL" id="GAA0921800.1"/>
    </source>
</evidence>
<evidence type="ECO:0000256" key="6">
    <source>
        <dbReference type="SAM" id="MobiDB-lite"/>
    </source>
</evidence>
<dbReference type="Pfam" id="PF04545">
    <property type="entry name" value="Sigma70_r4"/>
    <property type="match status" value="1"/>
</dbReference>
<evidence type="ECO:0000256" key="4">
    <source>
        <dbReference type="ARBA" id="ARBA00023125"/>
    </source>
</evidence>
<accession>A0ABP3ZGW3</accession>
<dbReference type="SUPFAM" id="SSF88659">
    <property type="entry name" value="Sigma3 and sigma4 domains of RNA polymerase sigma factors"/>
    <property type="match status" value="1"/>
</dbReference>
<keyword evidence="9" id="KW-1185">Reference proteome</keyword>
<name>A0ABP3ZGW3_9PSEU</name>
<keyword evidence="3" id="KW-0731">Sigma factor</keyword>
<keyword evidence="4" id="KW-0238">DNA-binding</keyword>
<feature type="domain" description="RNA polymerase sigma-70 region 4" evidence="7">
    <location>
        <begin position="60"/>
        <end position="108"/>
    </location>
</feature>
<dbReference type="PANTHER" id="PTHR43133">
    <property type="entry name" value="RNA POLYMERASE ECF-TYPE SIGMA FACTO"/>
    <property type="match status" value="1"/>
</dbReference>
<dbReference type="EMBL" id="BAAAHP010000013">
    <property type="protein sequence ID" value="GAA0921800.1"/>
    <property type="molecule type" value="Genomic_DNA"/>
</dbReference>
<evidence type="ECO:0000256" key="2">
    <source>
        <dbReference type="ARBA" id="ARBA00023015"/>
    </source>
</evidence>
<reference evidence="9" key="1">
    <citation type="journal article" date="2019" name="Int. J. Syst. Evol. Microbiol.">
        <title>The Global Catalogue of Microorganisms (GCM) 10K type strain sequencing project: providing services to taxonomists for standard genome sequencing and annotation.</title>
        <authorList>
            <consortium name="The Broad Institute Genomics Platform"/>
            <consortium name="The Broad Institute Genome Sequencing Center for Infectious Disease"/>
            <person name="Wu L."/>
            <person name="Ma J."/>
        </authorList>
    </citation>
    <scope>NUCLEOTIDE SEQUENCE [LARGE SCALE GENOMIC DNA]</scope>
    <source>
        <strain evidence="9">JCM 11117</strain>
    </source>
</reference>
<dbReference type="InterPro" id="IPR007630">
    <property type="entry name" value="RNA_pol_sigma70_r4"/>
</dbReference>
<dbReference type="SUPFAM" id="SSF88946">
    <property type="entry name" value="Sigma2 domain of RNA polymerase sigma factors"/>
    <property type="match status" value="1"/>
</dbReference>
<comment type="caution">
    <text evidence="8">The sequence shown here is derived from an EMBL/GenBank/DDBJ whole genome shotgun (WGS) entry which is preliminary data.</text>
</comment>
<evidence type="ECO:0000256" key="3">
    <source>
        <dbReference type="ARBA" id="ARBA00023082"/>
    </source>
</evidence>
<evidence type="ECO:0000313" key="9">
    <source>
        <dbReference type="Proteomes" id="UP001499967"/>
    </source>
</evidence>
<dbReference type="InterPro" id="IPR036388">
    <property type="entry name" value="WH-like_DNA-bd_sf"/>
</dbReference>
<feature type="compositionally biased region" description="Basic and acidic residues" evidence="6">
    <location>
        <begin position="107"/>
        <end position="122"/>
    </location>
</feature>
<dbReference type="PANTHER" id="PTHR43133:SF52">
    <property type="entry name" value="ECF RNA POLYMERASE SIGMA FACTOR SIGL"/>
    <property type="match status" value="1"/>
</dbReference>
<dbReference type="Gene3D" id="1.10.10.10">
    <property type="entry name" value="Winged helix-like DNA-binding domain superfamily/Winged helix DNA-binding domain"/>
    <property type="match status" value="1"/>
</dbReference>
<protein>
    <recommendedName>
        <fullName evidence="7">RNA polymerase sigma-70 region 4 domain-containing protein</fullName>
    </recommendedName>
</protein>
<feature type="region of interest" description="Disordered" evidence="6">
    <location>
        <begin position="107"/>
        <end position="128"/>
    </location>
</feature>
<proteinExistence type="inferred from homology"/>
<dbReference type="Proteomes" id="UP001499967">
    <property type="component" value="Unassembled WGS sequence"/>
</dbReference>
<dbReference type="Gene3D" id="1.10.1740.10">
    <property type="match status" value="1"/>
</dbReference>
<sequence length="128" mass="13831">MLESEQSLSGWLRTVARNIVIDRARRRAARPPEVLSVMQHEPAVADTADDVVAELAVDALLSGLSPAHRDALREVYARDQGVVRAAARLGIPVGTVKSRCHHALRDLRRRTADRRAAGKDAGKPGAVA</sequence>
<dbReference type="InterPro" id="IPR013325">
    <property type="entry name" value="RNA_pol_sigma_r2"/>
</dbReference>
<keyword evidence="5" id="KW-0804">Transcription</keyword>
<organism evidence="8 9">
    <name type="scientific">Pseudonocardia zijingensis</name>
    <dbReference type="NCBI Taxonomy" id="153376"/>
    <lineage>
        <taxon>Bacteria</taxon>
        <taxon>Bacillati</taxon>
        <taxon>Actinomycetota</taxon>
        <taxon>Actinomycetes</taxon>
        <taxon>Pseudonocardiales</taxon>
        <taxon>Pseudonocardiaceae</taxon>
        <taxon>Pseudonocardia</taxon>
    </lineage>
</organism>
<gene>
    <name evidence="8" type="ORF">GCM10009559_04890</name>
</gene>
<dbReference type="InterPro" id="IPR039425">
    <property type="entry name" value="RNA_pol_sigma-70-like"/>
</dbReference>
<keyword evidence="2" id="KW-0805">Transcription regulation</keyword>
<dbReference type="InterPro" id="IPR013324">
    <property type="entry name" value="RNA_pol_sigma_r3/r4-like"/>
</dbReference>